<feature type="domain" description="Trichome birefringence-like C-terminal" evidence="4">
    <location>
        <begin position="145"/>
        <end position="222"/>
    </location>
</feature>
<evidence type="ECO:0000313" key="6">
    <source>
        <dbReference type="Proteomes" id="UP000594638"/>
    </source>
</evidence>
<feature type="transmembrane region" description="Helical" evidence="3">
    <location>
        <begin position="13"/>
        <end position="36"/>
    </location>
</feature>
<feature type="compositionally biased region" description="Basic residues" evidence="2">
    <location>
        <begin position="142"/>
        <end position="152"/>
    </location>
</feature>
<accession>A0A8S0S9F0</accession>
<keyword evidence="3" id="KW-1133">Transmembrane helix</keyword>
<comment type="similarity">
    <text evidence="1">Belongs to the PC-esterase family. TBL subfamily.</text>
</comment>
<protein>
    <submittedName>
        <fullName evidence="5">YLS7</fullName>
    </submittedName>
</protein>
<dbReference type="OrthoDB" id="10438709at2759"/>
<evidence type="ECO:0000256" key="1">
    <source>
        <dbReference type="ARBA" id="ARBA00007727"/>
    </source>
</evidence>
<dbReference type="GO" id="GO:0016740">
    <property type="term" value="F:transferase activity"/>
    <property type="evidence" value="ECO:0007669"/>
    <property type="project" value="InterPro"/>
</dbReference>
<feature type="compositionally biased region" description="Polar residues" evidence="2">
    <location>
        <begin position="98"/>
        <end position="109"/>
    </location>
</feature>
<dbReference type="Gramene" id="OE9A096145T1">
    <property type="protein sequence ID" value="OE9A096145C1"/>
    <property type="gene ID" value="OE9A096145"/>
</dbReference>
<feature type="region of interest" description="Disordered" evidence="2">
    <location>
        <begin position="97"/>
        <end position="152"/>
    </location>
</feature>
<dbReference type="Proteomes" id="UP000594638">
    <property type="component" value="Unassembled WGS sequence"/>
</dbReference>
<organism evidence="5 6">
    <name type="scientific">Olea europaea subsp. europaea</name>
    <dbReference type="NCBI Taxonomy" id="158383"/>
    <lineage>
        <taxon>Eukaryota</taxon>
        <taxon>Viridiplantae</taxon>
        <taxon>Streptophyta</taxon>
        <taxon>Embryophyta</taxon>
        <taxon>Tracheophyta</taxon>
        <taxon>Spermatophyta</taxon>
        <taxon>Magnoliopsida</taxon>
        <taxon>eudicotyledons</taxon>
        <taxon>Gunneridae</taxon>
        <taxon>Pentapetalae</taxon>
        <taxon>asterids</taxon>
        <taxon>lamiids</taxon>
        <taxon>Lamiales</taxon>
        <taxon>Oleaceae</taxon>
        <taxon>Oleeae</taxon>
        <taxon>Olea</taxon>
    </lineage>
</organism>
<name>A0A8S0S9F0_OLEEU</name>
<evidence type="ECO:0000256" key="2">
    <source>
        <dbReference type="SAM" id="MobiDB-lite"/>
    </source>
</evidence>
<reference evidence="5 6" key="1">
    <citation type="submission" date="2019-12" db="EMBL/GenBank/DDBJ databases">
        <authorList>
            <person name="Alioto T."/>
            <person name="Alioto T."/>
            <person name="Gomez Garrido J."/>
        </authorList>
    </citation>
    <scope>NUCLEOTIDE SEQUENCE [LARGE SCALE GENOMIC DNA]</scope>
</reference>
<dbReference type="Pfam" id="PF13839">
    <property type="entry name" value="PC-Esterase"/>
    <property type="match status" value="1"/>
</dbReference>
<evidence type="ECO:0000256" key="3">
    <source>
        <dbReference type="SAM" id="Phobius"/>
    </source>
</evidence>
<keyword evidence="6" id="KW-1185">Reference proteome</keyword>
<dbReference type="AlphaFoldDB" id="A0A8S0S9F0"/>
<keyword evidence="3" id="KW-0472">Membrane</keyword>
<evidence type="ECO:0000259" key="4">
    <source>
        <dbReference type="Pfam" id="PF13839"/>
    </source>
</evidence>
<keyword evidence="3" id="KW-0812">Transmembrane</keyword>
<dbReference type="EMBL" id="CACTIH010004034">
    <property type="protein sequence ID" value="CAA2988903.1"/>
    <property type="molecule type" value="Genomic_DNA"/>
</dbReference>
<feature type="compositionally biased region" description="Basic and acidic residues" evidence="2">
    <location>
        <begin position="110"/>
        <end position="122"/>
    </location>
</feature>
<sequence>MVKEQPRTANPKIISSIIASVGGLALFLILASTILVSQPIGSTVRGYFYSVYQSRKIDSLSTLMNLFSGSNSQYDDCGSIYIDGGDGKETVVDKKQALDSQNKNELSSSRQEEPKNLKDELPHSNCNKQSQPDVVDSGRGSKNPKNRGNRRMQHYYFRSTSTMIVYIWSSWLVHRTSEPFDFAPTGVVKLHLDVPDEVFLQYIMDFDVIVLSGHWFAKQSVIEQ</sequence>
<evidence type="ECO:0000313" key="5">
    <source>
        <dbReference type="EMBL" id="CAA2988903.1"/>
    </source>
</evidence>
<gene>
    <name evidence="5" type="ORF">OLEA9_A096145</name>
</gene>
<proteinExistence type="inferred from homology"/>
<comment type="caution">
    <text evidence="5">The sequence shown here is derived from an EMBL/GenBank/DDBJ whole genome shotgun (WGS) entry which is preliminary data.</text>
</comment>
<dbReference type="InterPro" id="IPR026057">
    <property type="entry name" value="TBL_C"/>
</dbReference>